<organism evidence="8 9">
    <name type="scientific">Aspergillus tamarii</name>
    <dbReference type="NCBI Taxonomy" id="41984"/>
    <lineage>
        <taxon>Eukaryota</taxon>
        <taxon>Fungi</taxon>
        <taxon>Dikarya</taxon>
        <taxon>Ascomycota</taxon>
        <taxon>Pezizomycotina</taxon>
        <taxon>Eurotiomycetes</taxon>
        <taxon>Eurotiomycetidae</taxon>
        <taxon>Eurotiales</taxon>
        <taxon>Aspergillaceae</taxon>
        <taxon>Aspergillus</taxon>
        <taxon>Aspergillus subgen. Circumdati</taxon>
    </lineage>
</organism>
<evidence type="ECO:0000256" key="1">
    <source>
        <dbReference type="ARBA" id="ARBA00001971"/>
    </source>
</evidence>
<dbReference type="PRINTS" id="PR00465">
    <property type="entry name" value="EP450IV"/>
</dbReference>
<evidence type="ECO:0000256" key="7">
    <source>
        <dbReference type="PIRSR" id="PIRSR602403-1"/>
    </source>
</evidence>
<dbReference type="Proteomes" id="UP000326950">
    <property type="component" value="Unassembled WGS sequence"/>
</dbReference>
<dbReference type="OrthoDB" id="1470350at2759"/>
<dbReference type="SUPFAM" id="SSF48264">
    <property type="entry name" value="Cytochrome P450"/>
    <property type="match status" value="1"/>
</dbReference>
<dbReference type="InterPro" id="IPR001128">
    <property type="entry name" value="Cyt_P450"/>
</dbReference>
<protein>
    <submittedName>
        <fullName evidence="8">Cytochrome P450</fullName>
    </submittedName>
</protein>
<dbReference type="PANTHER" id="PTHR24305">
    <property type="entry name" value="CYTOCHROME P450"/>
    <property type="match status" value="1"/>
</dbReference>
<evidence type="ECO:0000256" key="6">
    <source>
        <dbReference type="ARBA" id="ARBA00023033"/>
    </source>
</evidence>
<evidence type="ECO:0000256" key="2">
    <source>
        <dbReference type="ARBA" id="ARBA00010617"/>
    </source>
</evidence>
<keyword evidence="9" id="KW-1185">Reference proteome</keyword>
<comment type="cofactor">
    <cofactor evidence="1 7">
        <name>heme</name>
        <dbReference type="ChEBI" id="CHEBI:30413"/>
    </cofactor>
</comment>
<name>A0A5N6UJ08_ASPTM</name>
<dbReference type="GO" id="GO:0004497">
    <property type="term" value="F:monooxygenase activity"/>
    <property type="evidence" value="ECO:0007669"/>
    <property type="project" value="UniProtKB-KW"/>
</dbReference>
<keyword evidence="4" id="KW-0560">Oxidoreductase</keyword>
<sequence>MATIVALVDIIYHYLIGNAVRRLHELHATYGGIVRCTPTRVSICTISAFREVYGTERSGSKNFLKGHLYTNVGSVPDIFTVSDPAQHQVLRKLFGPSFAPGQAKRHEDTIKKHFQRLTEVIENEKDASSIVELNPILVRFMVDNMTEILMGKSLDTLTTGDVPKWVLSLRRILYWAPIMEWLEESGFPLIFRWVSRNLIPSRVREAFFPPLETLIKDQMNPNGPKRERDMMAQVMERAESSSVPRQDMIQTFMVLMLLSLHSTQTAVTSIIHFVLQSPSTHRKLVDELRGAFASTDEITDDVARKLPYLNAVIIEALRMYPPAVAAGPRVSQGGYVDGHYIPRGAEIFGSIFSLQHNPQYFEEPFRFCPERWIDQELRGNKEAVLPFIIGSRSCIAKHLAMTMLRTITALFFVRFDAKHVGEAQDWVRDSTCYVMWELPSLKVQL</sequence>
<dbReference type="AlphaFoldDB" id="A0A5N6UJ08"/>
<accession>A0A5N6UJ08</accession>
<dbReference type="PANTHER" id="PTHR24305:SF160">
    <property type="entry name" value="P450, PUTATIVE (EUROFUNG)-RELATED"/>
    <property type="match status" value="1"/>
</dbReference>
<dbReference type="GO" id="GO:0016705">
    <property type="term" value="F:oxidoreductase activity, acting on paired donors, with incorporation or reduction of molecular oxygen"/>
    <property type="evidence" value="ECO:0007669"/>
    <property type="project" value="InterPro"/>
</dbReference>
<keyword evidence="5 7" id="KW-0408">Iron</keyword>
<keyword evidence="6" id="KW-0503">Monooxygenase</keyword>
<dbReference type="Pfam" id="PF00067">
    <property type="entry name" value="p450"/>
    <property type="match status" value="1"/>
</dbReference>
<evidence type="ECO:0000256" key="5">
    <source>
        <dbReference type="ARBA" id="ARBA00023004"/>
    </source>
</evidence>
<dbReference type="InterPro" id="IPR050121">
    <property type="entry name" value="Cytochrome_P450_monoxygenase"/>
</dbReference>
<dbReference type="InterPro" id="IPR036396">
    <property type="entry name" value="Cyt_P450_sf"/>
</dbReference>
<dbReference type="GO" id="GO:0005506">
    <property type="term" value="F:iron ion binding"/>
    <property type="evidence" value="ECO:0007669"/>
    <property type="project" value="InterPro"/>
</dbReference>
<keyword evidence="7" id="KW-0349">Heme</keyword>
<dbReference type="Gene3D" id="1.10.630.10">
    <property type="entry name" value="Cytochrome P450"/>
    <property type="match status" value="1"/>
</dbReference>
<dbReference type="InterPro" id="IPR002403">
    <property type="entry name" value="Cyt_P450_E_grp-IV"/>
</dbReference>
<feature type="binding site" description="axial binding residue" evidence="7">
    <location>
        <position position="394"/>
    </location>
    <ligand>
        <name>heme</name>
        <dbReference type="ChEBI" id="CHEBI:30413"/>
    </ligand>
    <ligandPart>
        <name>Fe</name>
        <dbReference type="ChEBI" id="CHEBI:18248"/>
    </ligandPart>
</feature>
<reference evidence="8 9" key="1">
    <citation type="submission" date="2019-04" db="EMBL/GenBank/DDBJ databases">
        <title>Friends and foes A comparative genomics study of 23 Aspergillus species from section Flavi.</title>
        <authorList>
            <consortium name="DOE Joint Genome Institute"/>
            <person name="Kjaerbolling I."/>
            <person name="Vesth T."/>
            <person name="Frisvad J.C."/>
            <person name="Nybo J.L."/>
            <person name="Theobald S."/>
            <person name="Kildgaard S."/>
            <person name="Isbrandt T."/>
            <person name="Kuo A."/>
            <person name="Sato A."/>
            <person name="Lyhne E.K."/>
            <person name="Kogle M.E."/>
            <person name="Wiebenga A."/>
            <person name="Kun R.S."/>
            <person name="Lubbers R.J."/>
            <person name="Makela M.R."/>
            <person name="Barry K."/>
            <person name="Chovatia M."/>
            <person name="Clum A."/>
            <person name="Daum C."/>
            <person name="Haridas S."/>
            <person name="He G."/>
            <person name="LaButti K."/>
            <person name="Lipzen A."/>
            <person name="Mondo S."/>
            <person name="Riley R."/>
            <person name="Salamov A."/>
            <person name="Simmons B.A."/>
            <person name="Magnuson J.K."/>
            <person name="Henrissat B."/>
            <person name="Mortensen U.H."/>
            <person name="Larsen T.O."/>
            <person name="Devries R.P."/>
            <person name="Grigoriev I.V."/>
            <person name="Machida M."/>
            <person name="Baker S.E."/>
            <person name="Andersen M.R."/>
        </authorList>
    </citation>
    <scope>NUCLEOTIDE SEQUENCE [LARGE SCALE GENOMIC DNA]</scope>
    <source>
        <strain evidence="8 9">CBS 117626</strain>
    </source>
</reference>
<comment type="similarity">
    <text evidence="2">Belongs to the cytochrome P450 family.</text>
</comment>
<evidence type="ECO:0000313" key="8">
    <source>
        <dbReference type="EMBL" id="KAE8158592.1"/>
    </source>
</evidence>
<dbReference type="EMBL" id="ML738692">
    <property type="protein sequence ID" value="KAE8158592.1"/>
    <property type="molecule type" value="Genomic_DNA"/>
</dbReference>
<evidence type="ECO:0000313" key="9">
    <source>
        <dbReference type="Proteomes" id="UP000326950"/>
    </source>
</evidence>
<proteinExistence type="inferred from homology"/>
<evidence type="ECO:0000256" key="3">
    <source>
        <dbReference type="ARBA" id="ARBA00022723"/>
    </source>
</evidence>
<gene>
    <name evidence="8" type="ORF">BDV40DRAFT_307688</name>
</gene>
<dbReference type="GO" id="GO:0020037">
    <property type="term" value="F:heme binding"/>
    <property type="evidence" value="ECO:0007669"/>
    <property type="project" value="InterPro"/>
</dbReference>
<keyword evidence="3 7" id="KW-0479">Metal-binding</keyword>
<evidence type="ECO:0000256" key="4">
    <source>
        <dbReference type="ARBA" id="ARBA00023002"/>
    </source>
</evidence>
<dbReference type="PRINTS" id="PR00385">
    <property type="entry name" value="P450"/>
</dbReference>